<dbReference type="InterPro" id="IPR013785">
    <property type="entry name" value="Aldolase_TIM"/>
</dbReference>
<gene>
    <name evidence="5" type="ORF">MSEN_37200</name>
</gene>
<dbReference type="CDD" id="cd07938">
    <property type="entry name" value="DRE_TIM_HMGL"/>
    <property type="match status" value="1"/>
</dbReference>
<comment type="similarity">
    <text evidence="1">Belongs to the HMG-CoA lyase family.</text>
</comment>
<dbReference type="Gene3D" id="3.20.20.70">
    <property type="entry name" value="Aldolase class I"/>
    <property type="match status" value="1"/>
</dbReference>
<keyword evidence="6" id="KW-1185">Reference proteome</keyword>
<reference evidence="5 6" key="1">
    <citation type="journal article" date="2019" name="Emerg. Microbes Infect.">
        <title>Comprehensive subspecies identification of 175 nontuberculous mycobacteria species based on 7547 genomic profiles.</title>
        <authorList>
            <person name="Matsumoto Y."/>
            <person name="Kinjo T."/>
            <person name="Motooka D."/>
            <person name="Nabeya D."/>
            <person name="Jung N."/>
            <person name="Uechi K."/>
            <person name="Horii T."/>
            <person name="Iida T."/>
            <person name="Fujita J."/>
            <person name="Nakamura S."/>
        </authorList>
    </citation>
    <scope>NUCLEOTIDE SEQUENCE [LARGE SCALE GENOMIC DNA]</scope>
    <source>
        <strain evidence="5 6">JCM 16017</strain>
    </source>
</reference>
<dbReference type="SUPFAM" id="SSF51569">
    <property type="entry name" value="Aldolase"/>
    <property type="match status" value="1"/>
</dbReference>
<dbReference type="PANTHER" id="PTHR42738">
    <property type="entry name" value="HYDROXYMETHYLGLUTARYL-COA LYASE"/>
    <property type="match status" value="1"/>
</dbReference>
<keyword evidence="3" id="KW-0456">Lyase</keyword>
<dbReference type="GO" id="GO:0016740">
    <property type="term" value="F:transferase activity"/>
    <property type="evidence" value="ECO:0007669"/>
    <property type="project" value="UniProtKB-KW"/>
</dbReference>
<comment type="caution">
    <text evidence="5">The sequence shown here is derived from an EMBL/GenBank/DDBJ whole genome shotgun (WGS) entry which is preliminary data.</text>
</comment>
<evidence type="ECO:0000256" key="2">
    <source>
        <dbReference type="ARBA" id="ARBA00022723"/>
    </source>
</evidence>
<dbReference type="Pfam" id="PF00682">
    <property type="entry name" value="HMGL-like"/>
    <property type="match status" value="1"/>
</dbReference>
<keyword evidence="2" id="KW-0479">Metal-binding</keyword>
<evidence type="ECO:0000256" key="1">
    <source>
        <dbReference type="ARBA" id="ARBA00009405"/>
    </source>
</evidence>
<dbReference type="GO" id="GO:0006552">
    <property type="term" value="P:L-leucine catabolic process"/>
    <property type="evidence" value="ECO:0007669"/>
    <property type="project" value="TreeGrafter"/>
</dbReference>
<dbReference type="Proteomes" id="UP000465263">
    <property type="component" value="Unassembled WGS sequence"/>
</dbReference>
<proteinExistence type="inferred from homology"/>
<dbReference type="EMBL" id="BLKV01000002">
    <property type="protein sequence ID" value="GFG72000.1"/>
    <property type="molecule type" value="Genomic_DNA"/>
</dbReference>
<dbReference type="InterPro" id="IPR000891">
    <property type="entry name" value="PYR_CT"/>
</dbReference>
<dbReference type="GO" id="GO:0046951">
    <property type="term" value="P:ketone body biosynthetic process"/>
    <property type="evidence" value="ECO:0007669"/>
    <property type="project" value="TreeGrafter"/>
</dbReference>
<dbReference type="InterPro" id="IPR043594">
    <property type="entry name" value="HMGL"/>
</dbReference>
<dbReference type="NCBIfam" id="NF004283">
    <property type="entry name" value="PRK05692.1"/>
    <property type="match status" value="1"/>
</dbReference>
<evidence type="ECO:0000313" key="6">
    <source>
        <dbReference type="Proteomes" id="UP000465263"/>
    </source>
</evidence>
<keyword evidence="5" id="KW-0808">Transferase</keyword>
<dbReference type="PROSITE" id="PS50991">
    <property type="entry name" value="PYR_CT"/>
    <property type="match status" value="1"/>
</dbReference>
<evidence type="ECO:0000259" key="4">
    <source>
        <dbReference type="PROSITE" id="PS50991"/>
    </source>
</evidence>
<dbReference type="PANTHER" id="PTHR42738:SF7">
    <property type="entry name" value="HYDROXYMETHYLGLUTARYL-COA LYASE"/>
    <property type="match status" value="1"/>
</dbReference>
<evidence type="ECO:0000256" key="3">
    <source>
        <dbReference type="ARBA" id="ARBA00023239"/>
    </source>
</evidence>
<dbReference type="GO" id="GO:0046872">
    <property type="term" value="F:metal ion binding"/>
    <property type="evidence" value="ECO:0007669"/>
    <property type="project" value="UniProtKB-KW"/>
</dbReference>
<feature type="domain" description="Pyruvate carboxyltransferase" evidence="4">
    <location>
        <begin position="5"/>
        <end position="271"/>
    </location>
</feature>
<protein>
    <submittedName>
        <fullName evidence="5">Putative pyruvate carboxyltransferase</fullName>
    </submittedName>
</protein>
<evidence type="ECO:0000313" key="5">
    <source>
        <dbReference type="EMBL" id="GFG72000.1"/>
    </source>
</evidence>
<sequence>MPERISVREVGLRDGLQLEAPIATAAKLRLLDALVAMGAERIEATAFVSPRAVPALRDAADVAAALDRYRGVEFSALVASLGGAGRAIDSGLVNLEYVVSASEGHSQANVGRSVQDSMALVSPIADLVHAVGGTLEVIFAVAWDCPFDGPTPAARVETLVDRAVVSGADVICLGDTIGTVTPRRAADLIVAARCRQPAVPIALHVHNTRGTGLATIFAAMQLGVTMIDSSIGGLGGCPFAPGASGNVATEELVYLARDMGVETGIDVELSIRAAQLAQDIIGRPLPSGVLRAGDRRGFAGSGIVDP</sequence>
<name>A0A7I9XR78_9MYCO</name>
<dbReference type="GO" id="GO:0004419">
    <property type="term" value="F:hydroxymethylglutaryl-CoA lyase activity"/>
    <property type="evidence" value="ECO:0007669"/>
    <property type="project" value="TreeGrafter"/>
</dbReference>
<accession>A0A7I9XR78</accession>
<keyword evidence="5" id="KW-0670">Pyruvate</keyword>
<dbReference type="AlphaFoldDB" id="A0A7I9XR78"/>
<organism evidence="5 6">
    <name type="scientific">Mycolicibacter senuensis</name>
    <dbReference type="NCBI Taxonomy" id="386913"/>
    <lineage>
        <taxon>Bacteria</taxon>
        <taxon>Bacillati</taxon>
        <taxon>Actinomycetota</taxon>
        <taxon>Actinomycetes</taxon>
        <taxon>Mycobacteriales</taxon>
        <taxon>Mycobacteriaceae</taxon>
        <taxon>Mycolicibacter</taxon>
    </lineage>
</organism>
<dbReference type="OrthoDB" id="9784013at2"/>
<dbReference type="RefSeq" id="WP_085082129.1">
    <property type="nucleotide sequence ID" value="NZ_BLKV01000002.1"/>
</dbReference>